<dbReference type="Gene3D" id="1.20.1070.10">
    <property type="entry name" value="Rhodopsin 7-helix transmembrane proteins"/>
    <property type="match status" value="1"/>
</dbReference>
<dbReference type="Proteomes" id="UP000031668">
    <property type="component" value="Unassembled WGS sequence"/>
</dbReference>
<evidence type="ECO:0000313" key="7">
    <source>
        <dbReference type="EMBL" id="KII66167.1"/>
    </source>
</evidence>
<evidence type="ECO:0000256" key="1">
    <source>
        <dbReference type="ARBA" id="ARBA00004370"/>
    </source>
</evidence>
<feature type="transmembrane region" description="Helical" evidence="5">
    <location>
        <begin position="174"/>
        <end position="198"/>
    </location>
</feature>
<keyword evidence="2 5" id="KW-0812">Transmembrane</keyword>
<dbReference type="GO" id="GO:0016020">
    <property type="term" value="C:membrane"/>
    <property type="evidence" value="ECO:0007669"/>
    <property type="project" value="UniProtKB-SubCell"/>
</dbReference>
<name>A0A0C2MX44_THEKT</name>
<feature type="transmembrane region" description="Helical" evidence="5">
    <location>
        <begin position="91"/>
        <end position="109"/>
    </location>
</feature>
<evidence type="ECO:0000256" key="4">
    <source>
        <dbReference type="ARBA" id="ARBA00023136"/>
    </source>
</evidence>
<feature type="transmembrane region" description="Helical" evidence="5">
    <location>
        <begin position="16"/>
        <end position="36"/>
    </location>
</feature>
<dbReference type="GO" id="GO:0004930">
    <property type="term" value="F:G protein-coupled receptor activity"/>
    <property type="evidence" value="ECO:0007669"/>
    <property type="project" value="InterPro"/>
</dbReference>
<dbReference type="EMBL" id="JWZT01003604">
    <property type="protein sequence ID" value="KII66167.1"/>
    <property type="molecule type" value="Genomic_DNA"/>
</dbReference>
<reference evidence="7 8" key="1">
    <citation type="journal article" date="2014" name="Genome Biol. Evol.">
        <title>The genome of the myxosporean Thelohanellus kitauei shows adaptations to nutrient acquisition within its fish host.</title>
        <authorList>
            <person name="Yang Y."/>
            <person name="Xiong J."/>
            <person name="Zhou Z."/>
            <person name="Huo F."/>
            <person name="Miao W."/>
            <person name="Ran C."/>
            <person name="Liu Y."/>
            <person name="Zhang J."/>
            <person name="Feng J."/>
            <person name="Wang M."/>
            <person name="Wang M."/>
            <person name="Wang L."/>
            <person name="Yao B."/>
        </authorList>
    </citation>
    <scope>NUCLEOTIDE SEQUENCE [LARGE SCALE GENOMIC DNA]</scope>
    <source>
        <strain evidence="7">Wuqing</strain>
    </source>
</reference>
<keyword evidence="8" id="KW-1185">Reference proteome</keyword>
<evidence type="ECO:0000256" key="2">
    <source>
        <dbReference type="ARBA" id="ARBA00022692"/>
    </source>
</evidence>
<dbReference type="PROSITE" id="PS50262">
    <property type="entry name" value="G_PROTEIN_RECEP_F1_2"/>
    <property type="match status" value="1"/>
</dbReference>
<keyword evidence="4 5" id="KW-0472">Membrane</keyword>
<keyword evidence="3 5" id="KW-1133">Transmembrane helix</keyword>
<dbReference type="SUPFAM" id="SSF81321">
    <property type="entry name" value="Family A G protein-coupled receptor-like"/>
    <property type="match status" value="1"/>
</dbReference>
<feature type="domain" description="G-protein coupled receptors family 1 profile" evidence="6">
    <location>
        <begin position="27"/>
        <end position="293"/>
    </location>
</feature>
<feature type="transmembrane region" description="Helical" evidence="5">
    <location>
        <begin position="234"/>
        <end position="257"/>
    </location>
</feature>
<comment type="subcellular location">
    <subcellularLocation>
        <location evidence="1">Membrane</location>
    </subcellularLocation>
</comment>
<feature type="transmembrane region" description="Helical" evidence="5">
    <location>
        <begin position="130"/>
        <end position="154"/>
    </location>
</feature>
<accession>A0A0C2MX44</accession>
<dbReference type="PROSITE" id="PS00237">
    <property type="entry name" value="G_PROTEIN_RECEP_F1_1"/>
    <property type="match status" value="1"/>
</dbReference>
<sequence length="320" mass="37020">MFRTGELFTGNVSSTFELAVVICLWIVTIIYLCLIVKNPDFRQRPSNLLIFYFLASESVKYFIMNGFIVYADKHRQMLAYECSTKILLEKMFEIISMSFLIFLSFERYFKLMKEPHEYEFLIQSRRLKTSILVIWMATICFSAITVPNYGVLSGSIKLTSTNDLCIYSRVVEPAFAMISTIITPCLSYSVLIILNIIIAKKIFSIITNVKQPGILSKENEQMAKKVGSPHEFKFCIMSILLALQFFGQVPIGIFYLVDTLSSVKVLDYEIPRVIFDIADFFSFFGLFYKLLIIVTMNDTFSFEKFPLREPQNKIQSTLEY</sequence>
<feature type="transmembrane region" description="Helical" evidence="5">
    <location>
        <begin position="277"/>
        <end position="296"/>
    </location>
</feature>
<feature type="transmembrane region" description="Helical" evidence="5">
    <location>
        <begin position="48"/>
        <end position="71"/>
    </location>
</feature>
<proteinExistence type="predicted"/>
<comment type="caution">
    <text evidence="7">The sequence shown here is derived from an EMBL/GenBank/DDBJ whole genome shotgun (WGS) entry which is preliminary data.</text>
</comment>
<gene>
    <name evidence="7" type="ORF">RF11_11989</name>
</gene>
<dbReference type="InterPro" id="IPR000276">
    <property type="entry name" value="GPCR_Rhodpsn"/>
</dbReference>
<organism evidence="7 8">
    <name type="scientific">Thelohanellus kitauei</name>
    <name type="common">Myxosporean</name>
    <dbReference type="NCBI Taxonomy" id="669202"/>
    <lineage>
        <taxon>Eukaryota</taxon>
        <taxon>Metazoa</taxon>
        <taxon>Cnidaria</taxon>
        <taxon>Myxozoa</taxon>
        <taxon>Myxosporea</taxon>
        <taxon>Bivalvulida</taxon>
        <taxon>Platysporina</taxon>
        <taxon>Myxobolidae</taxon>
        <taxon>Thelohanellus</taxon>
    </lineage>
</organism>
<dbReference type="InterPro" id="IPR017452">
    <property type="entry name" value="GPCR_Rhodpsn_7TM"/>
</dbReference>
<dbReference type="AlphaFoldDB" id="A0A0C2MX44"/>
<dbReference type="CDD" id="cd00637">
    <property type="entry name" value="7tm_classA_rhodopsin-like"/>
    <property type="match status" value="1"/>
</dbReference>
<protein>
    <recommendedName>
        <fullName evidence="6">G-protein coupled receptors family 1 profile domain-containing protein</fullName>
    </recommendedName>
</protein>
<evidence type="ECO:0000259" key="6">
    <source>
        <dbReference type="PROSITE" id="PS50262"/>
    </source>
</evidence>
<evidence type="ECO:0000256" key="3">
    <source>
        <dbReference type="ARBA" id="ARBA00022989"/>
    </source>
</evidence>
<evidence type="ECO:0000313" key="8">
    <source>
        <dbReference type="Proteomes" id="UP000031668"/>
    </source>
</evidence>
<dbReference type="Pfam" id="PF00001">
    <property type="entry name" value="7tm_1"/>
    <property type="match status" value="1"/>
</dbReference>
<evidence type="ECO:0000256" key="5">
    <source>
        <dbReference type="SAM" id="Phobius"/>
    </source>
</evidence>